<name>A0A7W3ND49_PRIAR</name>
<dbReference type="GeneID" id="64146181"/>
<keyword evidence="2" id="KW-1185">Reference proteome</keyword>
<dbReference type="EMBL" id="JACJHT010000003">
    <property type="protein sequence ID" value="MBA9040797.1"/>
    <property type="molecule type" value="Genomic_DNA"/>
</dbReference>
<comment type="caution">
    <text evidence="1">The sequence shown here is derived from an EMBL/GenBank/DDBJ whole genome shotgun (WGS) entry which is preliminary data.</text>
</comment>
<proteinExistence type="predicted"/>
<organism evidence="1 2">
    <name type="scientific">Priestia aryabhattai</name>
    <name type="common">Bacillus aryabhattai</name>
    <dbReference type="NCBI Taxonomy" id="412384"/>
    <lineage>
        <taxon>Bacteria</taxon>
        <taxon>Bacillati</taxon>
        <taxon>Bacillota</taxon>
        <taxon>Bacilli</taxon>
        <taxon>Bacillales</taxon>
        <taxon>Bacillaceae</taxon>
        <taxon>Priestia</taxon>
    </lineage>
</organism>
<accession>A0A7W3ND49</accession>
<sequence length="58" mass="6538">MKTDYGAAQAETYPAQRQGAVGVLQMILVGEMQKQMKSFANLLFSVFINKIDFYIMSN</sequence>
<evidence type="ECO:0000313" key="1">
    <source>
        <dbReference type="EMBL" id="MBA9040797.1"/>
    </source>
</evidence>
<gene>
    <name evidence="1" type="ORF">HNP21_003907</name>
</gene>
<reference evidence="1" key="1">
    <citation type="submission" date="2020-08" db="EMBL/GenBank/DDBJ databases">
        <title>Functional genomics of gut bacteria from endangered species of beetles.</title>
        <authorList>
            <person name="Carlos-Shanley C."/>
        </authorList>
    </citation>
    <scope>NUCLEOTIDE SEQUENCE [LARGE SCALE GENOMIC DNA]</scope>
    <source>
        <strain evidence="1">S00060</strain>
    </source>
</reference>
<dbReference type="AlphaFoldDB" id="A0A7W3ND49"/>
<protein>
    <submittedName>
        <fullName evidence="1">Uncharacterized protein</fullName>
    </submittedName>
</protein>
<evidence type="ECO:0000313" key="2">
    <source>
        <dbReference type="Proteomes" id="UP000543174"/>
    </source>
</evidence>
<dbReference type="Proteomes" id="UP000543174">
    <property type="component" value="Unassembled WGS sequence"/>
</dbReference>
<dbReference type="RefSeq" id="WP_155660653.1">
    <property type="nucleotide sequence ID" value="NZ_CP129007.1"/>
</dbReference>